<dbReference type="Pfam" id="PF11807">
    <property type="entry name" value="UstYa"/>
    <property type="match status" value="1"/>
</dbReference>
<dbReference type="GO" id="GO:0043386">
    <property type="term" value="P:mycotoxin biosynthetic process"/>
    <property type="evidence" value="ECO:0007669"/>
    <property type="project" value="InterPro"/>
</dbReference>
<name>A0A395HAE4_9EURO</name>
<dbReference type="PANTHER" id="PTHR33365">
    <property type="entry name" value="YALI0B05434P"/>
    <property type="match status" value="1"/>
</dbReference>
<dbReference type="OrthoDB" id="3687641at2759"/>
<accession>A0A395HAE4</accession>
<dbReference type="InterPro" id="IPR021765">
    <property type="entry name" value="UstYa-like"/>
</dbReference>
<sequence length="297" mass="34288">MMMFQNTTSKSPVEDSSGEYIRLPIGQAFDTADLHELLKSNELLSRKERKLRFSLSGIIMLSIILLVALYTQRPSDLQCAKQLSSWSNMWDAVEFYEGDFDNAFAHPSIYRGPPTPEREYAWDRLWNYGTIAVSAEGIAALNKTHRGPHVTIKSDADDEEPKYGALVEVFHQLHCLNLIRQYTWLSHYNINDTSLIYPYSLHEPVEARMHVDHCFESLRLSLMCYADVTPVLVEIDETIKLGRRADFSVHHKCRDFDKVTEWMVDHAKHLNVDDSQYQPEKNWKDVLKNGGGHEGHF</sequence>
<keyword evidence="5" id="KW-1185">Reference proteome</keyword>
<evidence type="ECO:0000256" key="2">
    <source>
        <dbReference type="ARBA" id="ARBA00035112"/>
    </source>
</evidence>
<evidence type="ECO:0008006" key="6">
    <source>
        <dbReference type="Google" id="ProtNLM"/>
    </source>
</evidence>
<dbReference type="PANTHER" id="PTHR33365:SF4">
    <property type="entry name" value="CYCLOCHLOROTINE BIOSYNTHESIS PROTEIN O"/>
    <property type="match status" value="1"/>
</dbReference>
<keyword evidence="3" id="KW-1133">Transmembrane helix</keyword>
<dbReference type="RefSeq" id="XP_025579248.1">
    <property type="nucleotide sequence ID" value="XM_025724174.1"/>
</dbReference>
<gene>
    <name evidence="4" type="ORF">BO80DRAFT_499171</name>
</gene>
<keyword evidence="3" id="KW-0812">Transmembrane</keyword>
<feature type="transmembrane region" description="Helical" evidence="3">
    <location>
        <begin position="53"/>
        <end position="71"/>
    </location>
</feature>
<protein>
    <recommendedName>
        <fullName evidence="6">Tat pathway signal sequence</fullName>
    </recommendedName>
</protein>
<dbReference type="EMBL" id="KZ824422">
    <property type="protein sequence ID" value="RAL04921.1"/>
    <property type="molecule type" value="Genomic_DNA"/>
</dbReference>
<evidence type="ECO:0000256" key="1">
    <source>
        <dbReference type="ARBA" id="ARBA00004685"/>
    </source>
</evidence>
<proteinExistence type="inferred from homology"/>
<dbReference type="VEuPathDB" id="FungiDB:BO80DRAFT_499171"/>
<keyword evidence="3" id="KW-0472">Membrane</keyword>
<dbReference type="STRING" id="1448316.A0A395HAE4"/>
<evidence type="ECO:0000313" key="5">
    <source>
        <dbReference type="Proteomes" id="UP000249402"/>
    </source>
</evidence>
<comment type="similarity">
    <text evidence="2">Belongs to the ustYa family.</text>
</comment>
<evidence type="ECO:0000313" key="4">
    <source>
        <dbReference type="EMBL" id="RAL04921.1"/>
    </source>
</evidence>
<organism evidence="4 5">
    <name type="scientific">Aspergillus ibericus CBS 121593</name>
    <dbReference type="NCBI Taxonomy" id="1448316"/>
    <lineage>
        <taxon>Eukaryota</taxon>
        <taxon>Fungi</taxon>
        <taxon>Dikarya</taxon>
        <taxon>Ascomycota</taxon>
        <taxon>Pezizomycotina</taxon>
        <taxon>Eurotiomycetes</taxon>
        <taxon>Eurotiomycetidae</taxon>
        <taxon>Eurotiales</taxon>
        <taxon>Aspergillaceae</taxon>
        <taxon>Aspergillus</taxon>
        <taxon>Aspergillus subgen. Circumdati</taxon>
    </lineage>
</organism>
<evidence type="ECO:0000256" key="3">
    <source>
        <dbReference type="SAM" id="Phobius"/>
    </source>
</evidence>
<dbReference type="AlphaFoldDB" id="A0A395HAE4"/>
<reference evidence="4 5" key="1">
    <citation type="submission" date="2018-02" db="EMBL/GenBank/DDBJ databases">
        <title>The genomes of Aspergillus section Nigri reveals drivers in fungal speciation.</title>
        <authorList>
            <consortium name="DOE Joint Genome Institute"/>
            <person name="Vesth T.C."/>
            <person name="Nybo J."/>
            <person name="Theobald S."/>
            <person name="Brandl J."/>
            <person name="Frisvad J.C."/>
            <person name="Nielsen K.F."/>
            <person name="Lyhne E.K."/>
            <person name="Kogle M.E."/>
            <person name="Kuo A."/>
            <person name="Riley R."/>
            <person name="Clum A."/>
            <person name="Nolan M."/>
            <person name="Lipzen A."/>
            <person name="Salamov A."/>
            <person name="Henrissat B."/>
            <person name="Wiebenga A."/>
            <person name="De vries R.P."/>
            <person name="Grigoriev I.V."/>
            <person name="Mortensen U.H."/>
            <person name="Andersen M.R."/>
            <person name="Baker S.E."/>
        </authorList>
    </citation>
    <scope>NUCLEOTIDE SEQUENCE [LARGE SCALE GENOMIC DNA]</scope>
    <source>
        <strain evidence="4 5">CBS 121593</strain>
    </source>
</reference>
<comment type="pathway">
    <text evidence="1">Mycotoxin biosynthesis.</text>
</comment>
<dbReference type="Proteomes" id="UP000249402">
    <property type="component" value="Unassembled WGS sequence"/>
</dbReference>
<dbReference type="GeneID" id="37229039"/>